<dbReference type="SUPFAM" id="SSF102705">
    <property type="entry name" value="NIF3 (NGG1p interacting factor 3)-like"/>
    <property type="match status" value="1"/>
</dbReference>
<comment type="caution">
    <text evidence="5">The sequence shown here is derived from an EMBL/GenBank/DDBJ whole genome shotgun (WGS) entry which is preliminary data.</text>
</comment>
<dbReference type="GO" id="GO:0046872">
    <property type="term" value="F:metal ion binding"/>
    <property type="evidence" value="ECO:0007669"/>
    <property type="project" value="UniProtKB-KW"/>
</dbReference>
<dbReference type="GO" id="GO:0005737">
    <property type="term" value="C:cytoplasm"/>
    <property type="evidence" value="ECO:0007669"/>
    <property type="project" value="TreeGrafter"/>
</dbReference>
<dbReference type="Pfam" id="PF01784">
    <property type="entry name" value="DUF34_NIF3"/>
    <property type="match status" value="1"/>
</dbReference>
<dbReference type="PANTHER" id="PTHR13799">
    <property type="entry name" value="NGG1 INTERACTING FACTOR 3"/>
    <property type="match status" value="1"/>
</dbReference>
<feature type="binding site" evidence="3">
    <location>
        <position position="251"/>
    </location>
    <ligand>
        <name>a divalent metal cation</name>
        <dbReference type="ChEBI" id="CHEBI:60240"/>
        <label>1</label>
    </ligand>
</feature>
<dbReference type="RefSeq" id="WP_050058360.1">
    <property type="nucleotide sequence ID" value="NZ_JACHEK010000009.1"/>
</dbReference>
<keyword evidence="5" id="KW-0378">Hydrolase</keyword>
<feature type="binding site" evidence="3">
    <location>
        <position position="255"/>
    </location>
    <ligand>
        <name>a divalent metal cation</name>
        <dbReference type="ChEBI" id="CHEBI:60240"/>
        <label>1</label>
    </ligand>
</feature>
<keyword evidence="2 3" id="KW-0479">Metal-binding</keyword>
<reference evidence="5 6" key="1">
    <citation type="submission" date="2020-08" db="EMBL/GenBank/DDBJ databases">
        <title>Genomic Encyclopedia of Type Strains, Phase IV (KMG-IV): sequencing the most valuable type-strain genomes for metagenomic binning, comparative biology and taxonomic classification.</title>
        <authorList>
            <person name="Goeker M."/>
        </authorList>
    </citation>
    <scope>NUCLEOTIDE SEQUENCE [LARGE SCALE GENOMIC DNA]</scope>
    <source>
        <strain evidence="5 6">DSM 103733</strain>
    </source>
</reference>
<evidence type="ECO:0000256" key="4">
    <source>
        <dbReference type="SAM" id="SignalP"/>
    </source>
</evidence>
<evidence type="ECO:0000256" key="1">
    <source>
        <dbReference type="ARBA" id="ARBA00006964"/>
    </source>
</evidence>
<gene>
    <name evidence="5" type="ORF">HNQ77_004142</name>
</gene>
<dbReference type="InterPro" id="IPR002678">
    <property type="entry name" value="DUF34/NIF3"/>
</dbReference>
<feature type="binding site" evidence="3">
    <location>
        <position position="136"/>
    </location>
    <ligand>
        <name>a divalent metal cation</name>
        <dbReference type="ChEBI" id="CHEBI:60240"/>
        <label>1</label>
    </ligand>
</feature>
<dbReference type="EMBL" id="JACHEK010000009">
    <property type="protein sequence ID" value="MBB6146170.1"/>
    <property type="molecule type" value="Genomic_DNA"/>
</dbReference>
<dbReference type="Proteomes" id="UP000538666">
    <property type="component" value="Unassembled WGS sequence"/>
</dbReference>
<comment type="similarity">
    <text evidence="1">Belongs to the GTP cyclohydrolase I type 2/NIF3 family.</text>
</comment>
<keyword evidence="6" id="KW-1185">Reference proteome</keyword>
<feature type="chain" id="PRO_5033036464" evidence="4">
    <location>
        <begin position="23"/>
        <end position="300"/>
    </location>
</feature>
<evidence type="ECO:0000313" key="5">
    <source>
        <dbReference type="EMBL" id="MBB6146170.1"/>
    </source>
</evidence>
<protein>
    <submittedName>
        <fullName evidence="5">Putative NIF3 family GTP cyclohydrolase 1 type 2</fullName>
    </submittedName>
</protein>
<keyword evidence="4" id="KW-0732">Signal</keyword>
<proteinExistence type="inferred from homology"/>
<name>A0A841JYE9_9BACT</name>
<evidence type="ECO:0000256" key="3">
    <source>
        <dbReference type="PIRSR" id="PIRSR602678-1"/>
    </source>
</evidence>
<organism evidence="5 6">
    <name type="scientific">Silvibacterium bohemicum</name>
    <dbReference type="NCBI Taxonomy" id="1577686"/>
    <lineage>
        <taxon>Bacteria</taxon>
        <taxon>Pseudomonadati</taxon>
        <taxon>Acidobacteriota</taxon>
        <taxon>Terriglobia</taxon>
        <taxon>Terriglobales</taxon>
        <taxon>Acidobacteriaceae</taxon>
        <taxon>Silvibacterium</taxon>
    </lineage>
</organism>
<evidence type="ECO:0000256" key="2">
    <source>
        <dbReference type="ARBA" id="ARBA00022723"/>
    </source>
</evidence>
<dbReference type="InterPro" id="IPR036069">
    <property type="entry name" value="DUF34/NIF3_sf"/>
</dbReference>
<dbReference type="AlphaFoldDB" id="A0A841JYE9"/>
<feature type="signal peptide" evidence="4">
    <location>
        <begin position="1"/>
        <end position="22"/>
    </location>
</feature>
<accession>A0A841JYE9</accession>
<dbReference type="GO" id="GO:0016787">
    <property type="term" value="F:hydrolase activity"/>
    <property type="evidence" value="ECO:0007669"/>
    <property type="project" value="UniProtKB-KW"/>
</dbReference>
<dbReference type="OrthoDB" id="1116574at2"/>
<feature type="binding site" evidence="3">
    <location>
        <position position="89"/>
    </location>
    <ligand>
        <name>a divalent metal cation</name>
        <dbReference type="ChEBI" id="CHEBI:60240"/>
        <label>1</label>
    </ligand>
</feature>
<dbReference type="Gene3D" id="3.40.1390.30">
    <property type="entry name" value="NIF3 (NGG1p interacting factor 3)-like"/>
    <property type="match status" value="2"/>
</dbReference>
<sequence length="300" mass="32809">MRLLAPVLPLIGLLLVSLPVAASAQKLTAAEAIHRIQQRYPAAVGADTVDTIKAGDPDTVVTGIATTFLDTMDVLREAVRRGDNLVITHEPTFYNHRDDAAFFKDDPVYREKLAFLAQYHLVVFRLHDGIHGTPPDHIELGLIKALGWQSYVKSGDPFSATLPRTTLAQLAETLRTKLKIQTLRVVGNPDLPVTHVALLPGASGLQKQVTVLRRDDVDVLIAGEASEWETVEYARDAAAQGRHKALILLGHEVSEESGMEQCAEDLREVFPGVRVDHIVAGQPMWNAERPPAGNAAERSH</sequence>
<evidence type="ECO:0000313" key="6">
    <source>
        <dbReference type="Proteomes" id="UP000538666"/>
    </source>
</evidence>
<dbReference type="PANTHER" id="PTHR13799:SF14">
    <property type="entry name" value="GTP CYCLOHYDROLASE 1 TYPE 2 HOMOLOG"/>
    <property type="match status" value="1"/>
</dbReference>